<evidence type="ECO:0000313" key="3">
    <source>
        <dbReference type="Proteomes" id="UP000694871"/>
    </source>
</evidence>
<protein>
    <submittedName>
        <fullName evidence="4">17-beta-hydroxysteroid dehydrogenase 14-like</fullName>
    </submittedName>
</protein>
<gene>
    <name evidence="4" type="primary">LOC107116588</name>
</gene>
<accession>A0ABM1KJX5</accession>
<dbReference type="InterPro" id="IPR036291">
    <property type="entry name" value="NAD(P)-bd_dom_sf"/>
</dbReference>
<dbReference type="Proteomes" id="UP000694871">
    <property type="component" value="Unplaced"/>
</dbReference>
<reference evidence="4" key="1">
    <citation type="submission" date="2025-08" db="UniProtKB">
        <authorList>
            <consortium name="RefSeq"/>
        </authorList>
    </citation>
    <scope>IDENTIFICATION</scope>
</reference>
<dbReference type="GeneID" id="107116588"/>
<keyword evidence="2" id="KW-0560">Oxidoreductase</keyword>
<dbReference type="SUPFAM" id="SSF51735">
    <property type="entry name" value="NAD(P)-binding Rossmann-fold domains"/>
    <property type="match status" value="1"/>
</dbReference>
<dbReference type="PANTHER" id="PTHR43658">
    <property type="entry name" value="SHORT-CHAIN DEHYDROGENASE/REDUCTASE"/>
    <property type="match status" value="1"/>
</dbReference>
<name>A0ABM1KJX5_GEKJA</name>
<dbReference type="RefSeq" id="XP_015274012.1">
    <property type="nucleotide sequence ID" value="XM_015418526.1"/>
</dbReference>
<sequence length="81" mass="8587">MATGLRYPGKVVIVTGGTSGIGLAMVKEFARQGARVVFCAPGSEAEKGQLIQKEIQDSECAGEACFQVCDVRIDSDIQTLH</sequence>
<dbReference type="InterPro" id="IPR002347">
    <property type="entry name" value="SDR_fam"/>
</dbReference>
<organism evidence="3 4">
    <name type="scientific">Gekko japonicus</name>
    <name type="common">Schlegel's Japanese gecko</name>
    <dbReference type="NCBI Taxonomy" id="146911"/>
    <lineage>
        <taxon>Eukaryota</taxon>
        <taxon>Metazoa</taxon>
        <taxon>Chordata</taxon>
        <taxon>Craniata</taxon>
        <taxon>Vertebrata</taxon>
        <taxon>Euteleostomi</taxon>
        <taxon>Lepidosauria</taxon>
        <taxon>Squamata</taxon>
        <taxon>Bifurcata</taxon>
        <taxon>Gekkota</taxon>
        <taxon>Gekkonidae</taxon>
        <taxon>Gekkoninae</taxon>
        <taxon>Gekko</taxon>
    </lineage>
</organism>
<proteinExistence type="inferred from homology"/>
<evidence type="ECO:0000256" key="1">
    <source>
        <dbReference type="ARBA" id="ARBA00006484"/>
    </source>
</evidence>
<comment type="similarity">
    <text evidence="1">Belongs to the short-chain dehydrogenases/reductases (SDR) family.</text>
</comment>
<keyword evidence="3" id="KW-1185">Reference proteome</keyword>
<evidence type="ECO:0000256" key="2">
    <source>
        <dbReference type="ARBA" id="ARBA00023002"/>
    </source>
</evidence>
<dbReference type="PANTHER" id="PTHR43658:SF8">
    <property type="entry name" value="17-BETA-HYDROXYSTEROID DEHYDROGENASE 14-RELATED"/>
    <property type="match status" value="1"/>
</dbReference>
<dbReference type="Pfam" id="PF00106">
    <property type="entry name" value="adh_short"/>
    <property type="match status" value="1"/>
</dbReference>
<evidence type="ECO:0000313" key="4">
    <source>
        <dbReference type="RefSeq" id="XP_015274012.1"/>
    </source>
</evidence>
<dbReference type="Gene3D" id="3.40.50.720">
    <property type="entry name" value="NAD(P)-binding Rossmann-like Domain"/>
    <property type="match status" value="1"/>
</dbReference>